<dbReference type="Proteomes" id="UP000293360">
    <property type="component" value="Unassembled WGS sequence"/>
</dbReference>
<dbReference type="Pfam" id="PF01476">
    <property type="entry name" value="LysM"/>
    <property type="match status" value="2"/>
</dbReference>
<feature type="compositionally biased region" description="Low complexity" evidence="5">
    <location>
        <begin position="212"/>
        <end position="270"/>
    </location>
</feature>
<dbReference type="GO" id="GO:0008061">
    <property type="term" value="F:chitin binding"/>
    <property type="evidence" value="ECO:0007669"/>
    <property type="project" value="UniProtKB-KW"/>
</dbReference>
<feature type="region of interest" description="Disordered" evidence="5">
    <location>
        <begin position="109"/>
        <end position="132"/>
    </location>
</feature>
<evidence type="ECO:0000256" key="6">
    <source>
        <dbReference type="SAM" id="SignalP"/>
    </source>
</evidence>
<feature type="chain" id="PRO_5021026047" description="LysM domain-containing protein" evidence="6">
    <location>
        <begin position="22"/>
        <end position="339"/>
    </location>
</feature>
<feature type="region of interest" description="Disordered" evidence="5">
    <location>
        <begin position="211"/>
        <end position="286"/>
    </location>
</feature>
<dbReference type="OrthoDB" id="2281372at2759"/>
<evidence type="ECO:0000256" key="3">
    <source>
        <dbReference type="ARBA" id="ARBA00023026"/>
    </source>
</evidence>
<organism evidence="8 9">
    <name type="scientific">Monosporascus ibericus</name>
    <dbReference type="NCBI Taxonomy" id="155417"/>
    <lineage>
        <taxon>Eukaryota</taxon>
        <taxon>Fungi</taxon>
        <taxon>Dikarya</taxon>
        <taxon>Ascomycota</taxon>
        <taxon>Pezizomycotina</taxon>
        <taxon>Sordariomycetes</taxon>
        <taxon>Xylariomycetidae</taxon>
        <taxon>Xylariales</taxon>
        <taxon>Xylariales incertae sedis</taxon>
        <taxon>Monosporascus</taxon>
    </lineage>
</organism>
<reference evidence="8 9" key="1">
    <citation type="submission" date="2018-06" db="EMBL/GenBank/DDBJ databases">
        <title>Complete Genomes of Monosporascus.</title>
        <authorList>
            <person name="Robinson A.J."/>
            <person name="Natvig D.O."/>
        </authorList>
    </citation>
    <scope>NUCLEOTIDE SEQUENCE [LARGE SCALE GENOMIC DNA]</scope>
    <source>
        <strain evidence="8 9">CBS 110550</strain>
    </source>
</reference>
<evidence type="ECO:0000259" key="7">
    <source>
        <dbReference type="PROSITE" id="PS51782"/>
    </source>
</evidence>
<keyword evidence="9" id="KW-1185">Reference proteome</keyword>
<dbReference type="InterPro" id="IPR052210">
    <property type="entry name" value="LysM1-like"/>
</dbReference>
<feature type="domain" description="LysM" evidence="7">
    <location>
        <begin position="158"/>
        <end position="205"/>
    </location>
</feature>
<dbReference type="PROSITE" id="PS51782">
    <property type="entry name" value="LYSM"/>
    <property type="match status" value="2"/>
</dbReference>
<dbReference type="PANTHER" id="PTHR34997:SF2">
    <property type="entry name" value="LYSM DOMAIN-CONTAINING PROTEIN-RELATED"/>
    <property type="match status" value="1"/>
</dbReference>
<evidence type="ECO:0000256" key="1">
    <source>
        <dbReference type="ARBA" id="ARBA00022669"/>
    </source>
</evidence>
<name>A0A4Q4SVC4_9PEZI</name>
<evidence type="ECO:0000256" key="5">
    <source>
        <dbReference type="SAM" id="MobiDB-lite"/>
    </source>
</evidence>
<dbReference type="CDD" id="cd00118">
    <property type="entry name" value="LysM"/>
    <property type="match status" value="2"/>
</dbReference>
<sequence length="339" mass="35703">MFTRLPLASFLALLTIQGYAARLPVQRRGGSATPSLTYHPNTDLNCRWWWDADHGLPCETVLEWSGLTMDDFKKWNPSINTCADWQEGNSYCIDVPRLPAWTRNCTATKPTTTATPTPTMTPTTTATPTTMVPSTTTGGNGIATPSPTQPGMVNNCNRFYLVSSGDTCSTVASRAGISLSQFSAWNPQTGGASCSSLWLDYYVCIGTMGTSNPQPSTTNGGNTTSSTSSPQPSTTNGGSTTSSTSSPQLSTSNGGSTTSSTSGPQPSTTNEGNSIETPAPIQSGMTPNCREFYLVQPGDTCNAIASSHGISTSDFIEWNPAAGSDCRTLWANTYACVAV</sequence>
<keyword evidence="1" id="KW-0147">Chitin-binding</keyword>
<dbReference type="PANTHER" id="PTHR34997">
    <property type="entry name" value="AM15"/>
    <property type="match status" value="1"/>
</dbReference>
<comment type="caution">
    <text evidence="8">The sequence shown here is derived from an EMBL/GenBank/DDBJ whole genome shotgun (WGS) entry which is preliminary data.</text>
</comment>
<evidence type="ECO:0000313" key="8">
    <source>
        <dbReference type="EMBL" id="RYO84777.1"/>
    </source>
</evidence>
<evidence type="ECO:0000256" key="2">
    <source>
        <dbReference type="ARBA" id="ARBA00022729"/>
    </source>
</evidence>
<dbReference type="STRING" id="155417.A0A4Q4SVC4"/>
<dbReference type="SMART" id="SM00257">
    <property type="entry name" value="LysM"/>
    <property type="match status" value="2"/>
</dbReference>
<feature type="signal peptide" evidence="6">
    <location>
        <begin position="1"/>
        <end position="21"/>
    </location>
</feature>
<dbReference type="EMBL" id="QJNU01000840">
    <property type="protein sequence ID" value="RYO84777.1"/>
    <property type="molecule type" value="Genomic_DNA"/>
</dbReference>
<dbReference type="InterPro" id="IPR018392">
    <property type="entry name" value="LysM"/>
</dbReference>
<keyword evidence="2 6" id="KW-0732">Signal</keyword>
<proteinExistence type="inferred from homology"/>
<comment type="similarity">
    <text evidence="4">Belongs to the secreted LysM effector family.</text>
</comment>
<evidence type="ECO:0000256" key="4">
    <source>
        <dbReference type="ARBA" id="ARBA00044955"/>
    </source>
</evidence>
<feature type="domain" description="LysM" evidence="7">
    <location>
        <begin position="291"/>
        <end position="337"/>
    </location>
</feature>
<dbReference type="SUPFAM" id="SSF54106">
    <property type="entry name" value="LysM domain"/>
    <property type="match status" value="2"/>
</dbReference>
<keyword evidence="3" id="KW-0843">Virulence</keyword>
<accession>A0A4Q4SVC4</accession>
<protein>
    <recommendedName>
        <fullName evidence="7">LysM domain-containing protein</fullName>
    </recommendedName>
</protein>
<dbReference type="AlphaFoldDB" id="A0A4Q4SVC4"/>
<dbReference type="Gene3D" id="3.10.350.10">
    <property type="entry name" value="LysM domain"/>
    <property type="match status" value="3"/>
</dbReference>
<gene>
    <name evidence="8" type="ORF">DL764_009280</name>
</gene>
<dbReference type="InterPro" id="IPR036779">
    <property type="entry name" value="LysM_dom_sf"/>
</dbReference>
<evidence type="ECO:0000313" key="9">
    <source>
        <dbReference type="Proteomes" id="UP000293360"/>
    </source>
</evidence>